<evidence type="ECO:0000256" key="1">
    <source>
        <dbReference type="ARBA" id="ARBA00004651"/>
    </source>
</evidence>
<dbReference type="Gene3D" id="1.10.3720.10">
    <property type="entry name" value="MetI-like"/>
    <property type="match status" value="1"/>
</dbReference>
<protein>
    <submittedName>
        <fullName evidence="10">Polar amino acid transport system permease protein</fullName>
    </submittedName>
</protein>
<feature type="domain" description="ABC transmembrane type-1" evidence="9">
    <location>
        <begin position="36"/>
        <end position="236"/>
    </location>
</feature>
<dbReference type="PANTHER" id="PTHR30614">
    <property type="entry name" value="MEMBRANE COMPONENT OF AMINO ACID ABC TRANSPORTER"/>
    <property type="match status" value="1"/>
</dbReference>
<dbReference type="SUPFAM" id="SSF161098">
    <property type="entry name" value="MetI-like"/>
    <property type="match status" value="1"/>
</dbReference>
<keyword evidence="5" id="KW-0029">Amino-acid transport</keyword>
<name>A0A8I0P810_9ACTN</name>
<dbReference type="OrthoDB" id="92598at2"/>
<comment type="similarity">
    <text evidence="8">Belongs to the binding-protein-dependent transport system permease family.</text>
</comment>
<dbReference type="PANTHER" id="PTHR30614:SF0">
    <property type="entry name" value="L-CYSTINE TRANSPORT SYSTEM PERMEASE PROTEIN TCYL"/>
    <property type="match status" value="1"/>
</dbReference>
<organism evidence="10 11">
    <name type="scientific">Streptomyces stelliscabiei</name>
    <dbReference type="NCBI Taxonomy" id="146820"/>
    <lineage>
        <taxon>Bacteria</taxon>
        <taxon>Bacillati</taxon>
        <taxon>Actinomycetota</taxon>
        <taxon>Actinomycetes</taxon>
        <taxon>Kitasatosporales</taxon>
        <taxon>Streptomycetaceae</taxon>
        <taxon>Streptomyces</taxon>
    </lineage>
</organism>
<evidence type="ECO:0000256" key="4">
    <source>
        <dbReference type="ARBA" id="ARBA00022692"/>
    </source>
</evidence>
<dbReference type="NCBIfam" id="TIGR01726">
    <property type="entry name" value="HEQRo_perm_3TM"/>
    <property type="match status" value="1"/>
</dbReference>
<dbReference type="GO" id="GO:0022857">
    <property type="term" value="F:transmembrane transporter activity"/>
    <property type="evidence" value="ECO:0007669"/>
    <property type="project" value="InterPro"/>
</dbReference>
<evidence type="ECO:0000313" key="10">
    <source>
        <dbReference type="EMBL" id="MBE1601481.1"/>
    </source>
</evidence>
<dbReference type="FunFam" id="1.10.3720.10:FF:000006">
    <property type="entry name" value="Glutamate/aspartate ABC transporter, permease protein GltK"/>
    <property type="match status" value="1"/>
</dbReference>
<dbReference type="RefSeq" id="WP_046918758.1">
    <property type="nucleotide sequence ID" value="NZ_JADBGF010000001.1"/>
</dbReference>
<feature type="transmembrane region" description="Helical" evidence="8">
    <location>
        <begin position="81"/>
        <end position="101"/>
    </location>
</feature>
<dbReference type="Pfam" id="PF00528">
    <property type="entry name" value="BPD_transp_1"/>
    <property type="match status" value="1"/>
</dbReference>
<evidence type="ECO:0000256" key="7">
    <source>
        <dbReference type="ARBA" id="ARBA00023136"/>
    </source>
</evidence>
<feature type="transmembrane region" description="Helical" evidence="8">
    <location>
        <begin position="217"/>
        <end position="235"/>
    </location>
</feature>
<accession>A0A8I0P810</accession>
<evidence type="ECO:0000256" key="5">
    <source>
        <dbReference type="ARBA" id="ARBA00022970"/>
    </source>
</evidence>
<dbReference type="InterPro" id="IPR010065">
    <property type="entry name" value="AA_ABC_transptr_permease_3TM"/>
</dbReference>
<keyword evidence="6 8" id="KW-1133">Transmembrane helix</keyword>
<dbReference type="InterPro" id="IPR043429">
    <property type="entry name" value="ArtM/GltK/GlnP/TcyL/YhdX-like"/>
</dbReference>
<feature type="transmembrane region" description="Helical" evidence="8">
    <location>
        <begin position="40"/>
        <end position="60"/>
    </location>
</feature>
<dbReference type="EMBL" id="JADBGF010000001">
    <property type="protein sequence ID" value="MBE1601481.1"/>
    <property type="molecule type" value="Genomic_DNA"/>
</dbReference>
<dbReference type="GeneID" id="86832099"/>
<dbReference type="GO" id="GO:0043190">
    <property type="term" value="C:ATP-binding cassette (ABC) transporter complex"/>
    <property type="evidence" value="ECO:0007669"/>
    <property type="project" value="InterPro"/>
</dbReference>
<keyword evidence="2 8" id="KW-0813">Transport</keyword>
<keyword evidence="4 8" id="KW-0812">Transmembrane</keyword>
<comment type="caution">
    <text evidence="10">The sequence shown here is derived from an EMBL/GenBank/DDBJ whole genome shotgun (WGS) entry which is preliminary data.</text>
</comment>
<dbReference type="InterPro" id="IPR000515">
    <property type="entry name" value="MetI-like"/>
</dbReference>
<sequence>MIDTSLLADSAPVAGFDWPFFWHYLLSPSGIFLEGLWRTVYISVVAQTLGVLLGLVIALAQRSRFAALRWCGRTYVWLIRGTPLLVQLVLVYNGLAAAGVYRFGDVQVGGLVLLGVVQAAVLTLAVNEAAYMAEIIRAALDAIDRGQTEAAQALGMTPSLTMRVVLLPQALRIVIPPLGNEFNLMMKSTSLLSVIGLQEMFLTAQSINSATFKTFEIFLVAACYYLALTTIWSFVQRFIERGLADPGTVPPPGPSLRERFVGGGGRGGGSAHREIEVAGKEPTLTGKEAY</sequence>
<dbReference type="CDD" id="cd06261">
    <property type="entry name" value="TM_PBP2"/>
    <property type="match status" value="1"/>
</dbReference>
<comment type="subcellular location">
    <subcellularLocation>
        <location evidence="1 8">Cell membrane</location>
        <topology evidence="1 8">Multi-pass membrane protein</topology>
    </subcellularLocation>
</comment>
<evidence type="ECO:0000256" key="3">
    <source>
        <dbReference type="ARBA" id="ARBA00022475"/>
    </source>
</evidence>
<dbReference type="AlphaFoldDB" id="A0A8I0P810"/>
<gene>
    <name evidence="10" type="ORF">H4687_007610</name>
</gene>
<evidence type="ECO:0000259" key="9">
    <source>
        <dbReference type="PROSITE" id="PS50928"/>
    </source>
</evidence>
<evidence type="ECO:0000256" key="6">
    <source>
        <dbReference type="ARBA" id="ARBA00022989"/>
    </source>
</evidence>
<dbReference type="PROSITE" id="PS50928">
    <property type="entry name" value="ABC_TM1"/>
    <property type="match status" value="1"/>
</dbReference>
<dbReference type="InterPro" id="IPR035906">
    <property type="entry name" value="MetI-like_sf"/>
</dbReference>
<dbReference type="Proteomes" id="UP000629287">
    <property type="component" value="Unassembled WGS sequence"/>
</dbReference>
<keyword evidence="3" id="KW-1003">Cell membrane</keyword>
<keyword evidence="7 8" id="KW-0472">Membrane</keyword>
<evidence type="ECO:0000256" key="2">
    <source>
        <dbReference type="ARBA" id="ARBA00022448"/>
    </source>
</evidence>
<proteinExistence type="inferred from homology"/>
<evidence type="ECO:0000256" key="8">
    <source>
        <dbReference type="RuleBase" id="RU363032"/>
    </source>
</evidence>
<feature type="transmembrane region" description="Helical" evidence="8">
    <location>
        <begin position="107"/>
        <end position="127"/>
    </location>
</feature>
<reference evidence="10 11" key="1">
    <citation type="submission" date="2020-10" db="EMBL/GenBank/DDBJ databases">
        <title>Sequencing the genomes of 1000 actinobacteria strains.</title>
        <authorList>
            <person name="Klenk H.-P."/>
        </authorList>
    </citation>
    <scope>NUCLEOTIDE SEQUENCE [LARGE SCALE GENOMIC DNA]</scope>
    <source>
        <strain evidence="10 11">DSM 41803</strain>
    </source>
</reference>
<keyword evidence="11" id="KW-1185">Reference proteome</keyword>
<evidence type="ECO:0000313" key="11">
    <source>
        <dbReference type="Proteomes" id="UP000629287"/>
    </source>
</evidence>
<dbReference type="GO" id="GO:0006865">
    <property type="term" value="P:amino acid transport"/>
    <property type="evidence" value="ECO:0007669"/>
    <property type="project" value="UniProtKB-KW"/>
</dbReference>